<dbReference type="Pfam" id="PF00011">
    <property type="entry name" value="HSP20"/>
    <property type="match status" value="1"/>
</dbReference>
<keyword evidence="1" id="KW-0346">Stress response</keyword>
<protein>
    <submittedName>
        <fullName evidence="7">SHSP domain-containing protein</fullName>
    </submittedName>
</protein>
<sequence>MSLLLFSEPTLNLCPYTARHRQRFPLVRLRDSVTDRMERSLALFDHLFNNVNNNTQQQQKQQLRDSDMDKWHINENSDELAYRFDVSGFRPEQLTVELHGDEIVVKGEHKEQKEGLSVHNRFSRSVRLPEAIVRESIRCVLEGDDDHNNALSARLCVCGKRQPTKQLEEEKKHKEATTYTIPVKVVDDESKQQQQQQEKQ</sequence>
<dbReference type="PANTHER" id="PTHR45640">
    <property type="entry name" value="HEAT SHOCK PROTEIN HSP-12.2-RELATED"/>
    <property type="match status" value="1"/>
</dbReference>
<dbReference type="InterPro" id="IPR002068">
    <property type="entry name" value="A-crystallin/Hsp20_dom"/>
</dbReference>
<dbReference type="Gene3D" id="2.60.40.790">
    <property type="match status" value="1"/>
</dbReference>
<dbReference type="SUPFAM" id="SSF49764">
    <property type="entry name" value="HSP20-like chaperones"/>
    <property type="match status" value="1"/>
</dbReference>
<dbReference type="PROSITE" id="PS01031">
    <property type="entry name" value="SHSP"/>
    <property type="match status" value="1"/>
</dbReference>
<feature type="compositionally biased region" description="Basic and acidic residues" evidence="4">
    <location>
        <begin position="166"/>
        <end position="176"/>
    </location>
</feature>
<dbReference type="CDD" id="cd06464">
    <property type="entry name" value="ACD_sHsps-like"/>
    <property type="match status" value="1"/>
</dbReference>
<feature type="region of interest" description="Disordered" evidence="4">
    <location>
        <begin position="163"/>
        <end position="200"/>
    </location>
</feature>
<organism evidence="6 7">
    <name type="scientific">Globodera pallida</name>
    <name type="common">Potato cyst nematode worm</name>
    <name type="synonym">Heterodera pallida</name>
    <dbReference type="NCBI Taxonomy" id="36090"/>
    <lineage>
        <taxon>Eukaryota</taxon>
        <taxon>Metazoa</taxon>
        <taxon>Ecdysozoa</taxon>
        <taxon>Nematoda</taxon>
        <taxon>Chromadorea</taxon>
        <taxon>Rhabditida</taxon>
        <taxon>Tylenchina</taxon>
        <taxon>Tylenchomorpha</taxon>
        <taxon>Tylenchoidea</taxon>
        <taxon>Heteroderidae</taxon>
        <taxon>Heteroderinae</taxon>
        <taxon>Globodera</taxon>
    </lineage>
</organism>
<dbReference type="InterPro" id="IPR008978">
    <property type="entry name" value="HSP20-like_chaperone"/>
</dbReference>
<dbReference type="Proteomes" id="UP000050741">
    <property type="component" value="Unassembled WGS sequence"/>
</dbReference>
<dbReference type="GO" id="GO:0005634">
    <property type="term" value="C:nucleus"/>
    <property type="evidence" value="ECO:0007669"/>
    <property type="project" value="TreeGrafter"/>
</dbReference>
<evidence type="ECO:0000256" key="3">
    <source>
        <dbReference type="RuleBase" id="RU003616"/>
    </source>
</evidence>
<evidence type="ECO:0000256" key="2">
    <source>
        <dbReference type="PROSITE-ProRule" id="PRU00285"/>
    </source>
</evidence>
<dbReference type="GO" id="GO:0051082">
    <property type="term" value="F:unfolded protein binding"/>
    <property type="evidence" value="ECO:0007669"/>
    <property type="project" value="TreeGrafter"/>
</dbReference>
<proteinExistence type="inferred from homology"/>
<dbReference type="GO" id="GO:0009408">
    <property type="term" value="P:response to heat"/>
    <property type="evidence" value="ECO:0007669"/>
    <property type="project" value="TreeGrafter"/>
</dbReference>
<dbReference type="GO" id="GO:0042026">
    <property type="term" value="P:protein refolding"/>
    <property type="evidence" value="ECO:0007669"/>
    <property type="project" value="TreeGrafter"/>
</dbReference>
<reference evidence="7" key="3">
    <citation type="submission" date="2016-06" db="UniProtKB">
        <authorList>
            <consortium name="WormBaseParasite"/>
        </authorList>
    </citation>
    <scope>IDENTIFICATION</scope>
</reference>
<accession>A0A183C835</accession>
<comment type="similarity">
    <text evidence="2 3">Belongs to the small heat shock protein (HSP20) family.</text>
</comment>
<feature type="domain" description="SHSP" evidence="5">
    <location>
        <begin position="62"/>
        <end position="172"/>
    </location>
</feature>
<reference evidence="6" key="1">
    <citation type="submission" date="2013-12" db="EMBL/GenBank/DDBJ databases">
        <authorList>
            <person name="Aslett M."/>
        </authorList>
    </citation>
    <scope>NUCLEOTIDE SEQUENCE [LARGE SCALE GENOMIC DNA]</scope>
    <source>
        <strain evidence="6">Lindley</strain>
    </source>
</reference>
<dbReference type="PANTHER" id="PTHR45640:SF13">
    <property type="entry name" value="HEAT SHOCK PROTEIN 22-RELATED"/>
    <property type="match status" value="1"/>
</dbReference>
<evidence type="ECO:0000259" key="5">
    <source>
        <dbReference type="PROSITE" id="PS01031"/>
    </source>
</evidence>
<dbReference type="AlphaFoldDB" id="A0A183C835"/>
<evidence type="ECO:0000256" key="4">
    <source>
        <dbReference type="SAM" id="MobiDB-lite"/>
    </source>
</evidence>
<evidence type="ECO:0000313" key="7">
    <source>
        <dbReference type="WBParaSite" id="GPLIN_000903100"/>
    </source>
</evidence>
<evidence type="ECO:0000256" key="1">
    <source>
        <dbReference type="ARBA" id="ARBA00023016"/>
    </source>
</evidence>
<dbReference type="GO" id="GO:0005737">
    <property type="term" value="C:cytoplasm"/>
    <property type="evidence" value="ECO:0007669"/>
    <property type="project" value="TreeGrafter"/>
</dbReference>
<keyword evidence="6" id="KW-1185">Reference proteome</keyword>
<dbReference type="InterPro" id="IPR001436">
    <property type="entry name" value="Alpha-crystallin/sHSP_animal"/>
</dbReference>
<reference evidence="6" key="2">
    <citation type="submission" date="2014-05" db="EMBL/GenBank/DDBJ databases">
        <title>The genome and life-stage specific transcriptomes of Globodera pallida elucidate key aspects of plant parasitism by a cyst nematode.</title>
        <authorList>
            <person name="Cotton J.A."/>
            <person name="Lilley C.J."/>
            <person name="Jones L.M."/>
            <person name="Kikuchi T."/>
            <person name="Reid A.J."/>
            <person name="Thorpe P."/>
            <person name="Tsai I.J."/>
            <person name="Beasley H."/>
            <person name="Blok V."/>
            <person name="Cock P.J.A."/>
            <person name="Van den Akker S.E."/>
            <person name="Holroyd N."/>
            <person name="Hunt M."/>
            <person name="Mantelin S."/>
            <person name="Naghra H."/>
            <person name="Pain A."/>
            <person name="Palomares-Rius J.E."/>
            <person name="Zarowiecki M."/>
            <person name="Berriman M."/>
            <person name="Jones J.T."/>
            <person name="Urwin P.E."/>
        </authorList>
    </citation>
    <scope>NUCLEOTIDE SEQUENCE [LARGE SCALE GENOMIC DNA]</scope>
    <source>
        <strain evidence="6">Lindley</strain>
    </source>
</reference>
<name>A0A183C835_GLOPA</name>
<evidence type="ECO:0000313" key="6">
    <source>
        <dbReference type="Proteomes" id="UP000050741"/>
    </source>
</evidence>
<dbReference type="WBParaSite" id="GPLIN_000903100">
    <property type="protein sequence ID" value="GPLIN_000903100"/>
    <property type="gene ID" value="GPLIN_000903100"/>
</dbReference>